<dbReference type="InterPro" id="IPR036010">
    <property type="entry name" value="2Fe-2S_ferredoxin-like_sf"/>
</dbReference>
<dbReference type="Gene3D" id="3.10.20.30">
    <property type="match status" value="1"/>
</dbReference>
<reference evidence="7 8" key="1">
    <citation type="submission" date="2018-06" db="EMBL/GenBank/DDBJ databases">
        <title>Azoarcus communis strain SWub3 genome.</title>
        <authorList>
            <person name="Zorraquino Salvo V."/>
            <person name="Toubiana D."/>
            <person name="Blumwald E."/>
        </authorList>
    </citation>
    <scope>NUCLEOTIDE SEQUENCE [LARGE SCALE GENOMIC DNA]</scope>
    <source>
        <strain evidence="7 8">SWub3</strain>
    </source>
</reference>
<keyword evidence="1" id="KW-0001">2Fe-2S</keyword>
<dbReference type="GO" id="GO:0051537">
    <property type="term" value="F:2 iron, 2 sulfur cluster binding"/>
    <property type="evidence" value="ECO:0007669"/>
    <property type="project" value="UniProtKB-KW"/>
</dbReference>
<name>A0A323V038_9RHOO</name>
<dbReference type="Gene3D" id="1.10.150.120">
    <property type="entry name" value="[2Fe-2S]-binding domain"/>
    <property type="match status" value="1"/>
</dbReference>
<feature type="domain" description="2Fe-2S ferredoxin-type" evidence="6">
    <location>
        <begin position="2"/>
        <end position="78"/>
    </location>
</feature>
<dbReference type="EMBL" id="QKOE01000002">
    <property type="protein sequence ID" value="PZA17841.1"/>
    <property type="molecule type" value="Genomic_DNA"/>
</dbReference>
<evidence type="ECO:0000256" key="4">
    <source>
        <dbReference type="ARBA" id="ARBA00023004"/>
    </source>
</evidence>
<keyword evidence="4" id="KW-0408">Iron</keyword>
<protein>
    <submittedName>
        <fullName evidence="7">Xanthine dehydrogenase subunit E</fullName>
    </submittedName>
</protein>
<evidence type="ECO:0000313" key="7">
    <source>
        <dbReference type="EMBL" id="PZA17841.1"/>
    </source>
</evidence>
<evidence type="ECO:0000256" key="5">
    <source>
        <dbReference type="ARBA" id="ARBA00023014"/>
    </source>
</evidence>
<dbReference type="InterPro" id="IPR001041">
    <property type="entry name" value="2Fe-2S_ferredoxin-type"/>
</dbReference>
<evidence type="ECO:0000256" key="3">
    <source>
        <dbReference type="ARBA" id="ARBA00023002"/>
    </source>
</evidence>
<accession>A0A323V038</accession>
<keyword evidence="2" id="KW-0479">Metal-binding</keyword>
<dbReference type="PROSITE" id="PS00197">
    <property type="entry name" value="2FE2S_FER_1"/>
    <property type="match status" value="1"/>
</dbReference>
<evidence type="ECO:0000256" key="2">
    <source>
        <dbReference type="ARBA" id="ARBA00022723"/>
    </source>
</evidence>
<dbReference type="OrthoDB" id="9179439at2"/>
<dbReference type="SUPFAM" id="SSF47741">
    <property type="entry name" value="CO dehydrogenase ISP C-domain like"/>
    <property type="match status" value="1"/>
</dbReference>
<dbReference type="AlphaFoldDB" id="A0A323V038"/>
<evidence type="ECO:0000313" key="8">
    <source>
        <dbReference type="Proteomes" id="UP000248259"/>
    </source>
</evidence>
<evidence type="ECO:0000256" key="1">
    <source>
        <dbReference type="ARBA" id="ARBA00022714"/>
    </source>
</evidence>
<dbReference type="InterPro" id="IPR051452">
    <property type="entry name" value="Diverse_Oxidoreductases"/>
</dbReference>
<dbReference type="InterPro" id="IPR002888">
    <property type="entry name" value="2Fe-2S-bd"/>
</dbReference>
<dbReference type="PROSITE" id="PS51085">
    <property type="entry name" value="2FE2S_FER_2"/>
    <property type="match status" value="1"/>
</dbReference>
<dbReference type="InterPro" id="IPR036884">
    <property type="entry name" value="2Fe-2S-bd_dom_sf"/>
</dbReference>
<keyword evidence="5" id="KW-0411">Iron-sulfur</keyword>
<dbReference type="InterPro" id="IPR006058">
    <property type="entry name" value="2Fe2S_fd_BS"/>
</dbReference>
<evidence type="ECO:0000259" key="6">
    <source>
        <dbReference type="PROSITE" id="PS51085"/>
    </source>
</evidence>
<dbReference type="Pfam" id="PF00111">
    <property type="entry name" value="Fer2"/>
    <property type="match status" value="1"/>
</dbReference>
<dbReference type="GO" id="GO:0016491">
    <property type="term" value="F:oxidoreductase activity"/>
    <property type="evidence" value="ECO:0007669"/>
    <property type="project" value="UniProtKB-KW"/>
</dbReference>
<keyword evidence="3" id="KW-0560">Oxidoreductase</keyword>
<organism evidence="7 8">
    <name type="scientific">Parazoarcus communis SWub3 = DSM 12120</name>
    <dbReference type="NCBI Taxonomy" id="1121029"/>
    <lineage>
        <taxon>Bacteria</taxon>
        <taxon>Pseudomonadati</taxon>
        <taxon>Pseudomonadota</taxon>
        <taxon>Betaproteobacteria</taxon>
        <taxon>Rhodocyclales</taxon>
        <taxon>Zoogloeaceae</taxon>
        <taxon>Parazoarcus</taxon>
    </lineage>
</organism>
<dbReference type="Proteomes" id="UP000248259">
    <property type="component" value="Unassembled WGS sequence"/>
</dbReference>
<comment type="caution">
    <text evidence="7">The sequence shown here is derived from an EMBL/GenBank/DDBJ whole genome shotgun (WGS) entry which is preliminary data.</text>
</comment>
<dbReference type="InterPro" id="IPR012675">
    <property type="entry name" value="Beta-grasp_dom_sf"/>
</dbReference>
<dbReference type="RefSeq" id="WP_110523184.1">
    <property type="nucleotide sequence ID" value="NZ_QKOE01000002.1"/>
</dbReference>
<proteinExistence type="predicted"/>
<dbReference type="PANTHER" id="PTHR44379:SF7">
    <property type="entry name" value="XANTHINE DEHYDROGENASE SUBUNIT E-RELATED"/>
    <property type="match status" value="1"/>
</dbReference>
<gene>
    <name evidence="7" type="ORF">DNK49_04800</name>
</gene>
<keyword evidence="8" id="KW-1185">Reference proteome</keyword>
<dbReference type="SUPFAM" id="SSF54292">
    <property type="entry name" value="2Fe-2S ferredoxin-like"/>
    <property type="match status" value="1"/>
</dbReference>
<dbReference type="PANTHER" id="PTHR44379">
    <property type="entry name" value="OXIDOREDUCTASE WITH IRON-SULFUR SUBUNIT"/>
    <property type="match status" value="1"/>
</dbReference>
<dbReference type="GO" id="GO:0046872">
    <property type="term" value="F:metal ion binding"/>
    <property type="evidence" value="ECO:0007669"/>
    <property type="project" value="UniProtKB-KW"/>
</dbReference>
<dbReference type="Pfam" id="PF01799">
    <property type="entry name" value="Fer2_2"/>
    <property type="match status" value="1"/>
</dbReference>
<sequence length="164" mass="17925">MITVQFELNGKAVSVDCPPERRLLELLRETFHLTAAKPGCGIGRCGACMVWIDEQPVNACLVMAWQLEGRRVRSYENLATSTESAPVRDALARCGGLQCGYCTPGLAMTLTHLHRLEPRPKRDEAALLLAGNLCRCTGYGGIRRTLAQLFDPAIQAPLDESTPT</sequence>